<evidence type="ECO:0000313" key="3">
    <source>
        <dbReference type="Proteomes" id="UP000313359"/>
    </source>
</evidence>
<reference evidence="2" key="1">
    <citation type="journal article" date="2018" name="Genome Biol. Evol.">
        <title>Genomics and development of Lentinus tigrinus, a white-rot wood-decaying mushroom with dimorphic fruiting bodies.</title>
        <authorList>
            <person name="Wu B."/>
            <person name="Xu Z."/>
            <person name="Knudson A."/>
            <person name="Carlson A."/>
            <person name="Chen N."/>
            <person name="Kovaka S."/>
            <person name="LaButti K."/>
            <person name="Lipzen A."/>
            <person name="Pennachio C."/>
            <person name="Riley R."/>
            <person name="Schakwitz W."/>
            <person name="Umezawa K."/>
            <person name="Ohm R.A."/>
            <person name="Grigoriev I.V."/>
            <person name="Nagy L.G."/>
            <person name="Gibbons J."/>
            <person name="Hibbett D."/>
        </authorList>
    </citation>
    <scope>NUCLEOTIDE SEQUENCE [LARGE SCALE GENOMIC DNA]</scope>
    <source>
        <strain evidence="2">ALCF2SS1-6</strain>
    </source>
</reference>
<dbReference type="AlphaFoldDB" id="A0A5C2S1L9"/>
<sequence length="477" mass="53696">MKGELIHYLPNDHALVYGATCSFLRPLAVRHAVADVVFNSATHLKMFCQFMLDDETRLPYLRKLVMLSGIPASSRFYACVGPLTRMLKGATNLSLLTLPAPDLLFDIEDGLRDIVASLEALTSLSLTSFGAESRKLLLQLRSAPRLQRLVISEQWTVYQNESRGSMILPPMTSLHTLILDGVRSPPLLSMLPVVAPAIRSLQVTNVTFWLEDLSQSKRAWWESLEHIRGDLHAVWSVRIPHPVAMLQVDTTLDPRRDWDPAPLYEMLAAASPKRLSIGMQARFNQPLWRTYAPAMPRLQYMELVVIESDPCSPDLEFWIKNMSEPGASALFALAIYIQRPSHDPVEYPLMPSAGPIDTQLSFRLQAALARSLQSLRILALSIGTHPAAREEHDFDMYSVFSGSEFNWWVSEDPSDSPAGGPPLAEYKNDEADHDAEDGQARSWRRVEEKKAVQLFAALRKANLVNMCERRTFLTLYT</sequence>
<evidence type="ECO:0000313" key="2">
    <source>
        <dbReference type="EMBL" id="RPD57288.1"/>
    </source>
</evidence>
<feature type="region of interest" description="Disordered" evidence="1">
    <location>
        <begin position="411"/>
        <end position="443"/>
    </location>
</feature>
<dbReference type="Proteomes" id="UP000313359">
    <property type="component" value="Unassembled WGS sequence"/>
</dbReference>
<feature type="compositionally biased region" description="Basic and acidic residues" evidence="1">
    <location>
        <begin position="426"/>
        <end position="443"/>
    </location>
</feature>
<dbReference type="EMBL" id="ML122282">
    <property type="protein sequence ID" value="RPD57288.1"/>
    <property type="molecule type" value="Genomic_DNA"/>
</dbReference>
<name>A0A5C2S1L9_9APHY</name>
<accession>A0A5C2S1L9</accession>
<proteinExistence type="predicted"/>
<gene>
    <name evidence="2" type="ORF">L227DRAFT_235612</name>
</gene>
<dbReference type="OrthoDB" id="2747772at2759"/>
<evidence type="ECO:0000256" key="1">
    <source>
        <dbReference type="SAM" id="MobiDB-lite"/>
    </source>
</evidence>
<keyword evidence="3" id="KW-1185">Reference proteome</keyword>
<organism evidence="2 3">
    <name type="scientific">Lentinus tigrinus ALCF2SS1-6</name>
    <dbReference type="NCBI Taxonomy" id="1328759"/>
    <lineage>
        <taxon>Eukaryota</taxon>
        <taxon>Fungi</taxon>
        <taxon>Dikarya</taxon>
        <taxon>Basidiomycota</taxon>
        <taxon>Agaricomycotina</taxon>
        <taxon>Agaricomycetes</taxon>
        <taxon>Polyporales</taxon>
        <taxon>Polyporaceae</taxon>
        <taxon>Lentinus</taxon>
    </lineage>
</organism>
<dbReference type="STRING" id="1328759.A0A5C2S1L9"/>
<evidence type="ECO:0008006" key="4">
    <source>
        <dbReference type="Google" id="ProtNLM"/>
    </source>
</evidence>
<protein>
    <recommendedName>
        <fullName evidence="4">F-box domain-containing protein</fullName>
    </recommendedName>
</protein>